<feature type="compositionally biased region" description="Low complexity" evidence="7">
    <location>
        <begin position="507"/>
        <end position="521"/>
    </location>
</feature>
<feature type="compositionally biased region" description="Acidic residues" evidence="7">
    <location>
        <begin position="841"/>
        <end position="850"/>
    </location>
</feature>
<keyword evidence="10" id="KW-0223">Dioxygenase</keyword>
<evidence type="ECO:0000313" key="10">
    <source>
        <dbReference type="EMBL" id="KJR89694.1"/>
    </source>
</evidence>
<name>A0A0F2MKV5_SPOSC</name>
<dbReference type="RefSeq" id="XP_016592370.1">
    <property type="nucleotide sequence ID" value="XM_016732584.1"/>
</dbReference>
<feature type="region of interest" description="Disordered" evidence="7">
    <location>
        <begin position="738"/>
        <end position="769"/>
    </location>
</feature>
<dbReference type="KEGG" id="ssck:SPSK_05875"/>
<feature type="region of interest" description="Disordered" evidence="7">
    <location>
        <begin position="814"/>
        <end position="873"/>
    </location>
</feature>
<evidence type="ECO:0000256" key="5">
    <source>
        <dbReference type="ARBA" id="ARBA00022989"/>
    </source>
</evidence>
<dbReference type="AlphaFoldDB" id="A0A0F2MKV5"/>
<dbReference type="Proteomes" id="UP000033710">
    <property type="component" value="Unassembled WGS sequence"/>
</dbReference>
<feature type="transmembrane region" description="Helical" evidence="8">
    <location>
        <begin position="676"/>
        <end position="705"/>
    </location>
</feature>
<protein>
    <submittedName>
        <fullName evidence="10">Intradiol ring-cleavage dioxygenase</fullName>
    </submittedName>
</protein>
<evidence type="ECO:0000259" key="9">
    <source>
        <dbReference type="SMART" id="SM01320"/>
    </source>
</evidence>
<feature type="transmembrane region" description="Helical" evidence="8">
    <location>
        <begin position="645"/>
        <end position="664"/>
    </location>
</feature>
<dbReference type="SMART" id="SM01320">
    <property type="entry name" value="TRP_N"/>
    <property type="match status" value="1"/>
</dbReference>
<comment type="subcellular location">
    <subcellularLocation>
        <location evidence="1">Membrane</location>
        <topology evidence="1">Multi-pass membrane protein</topology>
    </subcellularLocation>
</comment>
<dbReference type="PANTHER" id="PTHR31145">
    <property type="entry name" value="INTEGRAL MEMBRANE PROTEIN (AFU_ORTHOLOGUE AFUA_7G01610)"/>
    <property type="match status" value="1"/>
</dbReference>
<dbReference type="EMBL" id="AXCR01000001">
    <property type="protein sequence ID" value="KJR89694.1"/>
    <property type="molecule type" value="Genomic_DNA"/>
</dbReference>
<dbReference type="InterPro" id="IPR040241">
    <property type="entry name" value="TRP_Flc/Pkd2-like"/>
</dbReference>
<reference evidence="10 11" key="2">
    <citation type="journal article" date="2015" name="Eukaryot. Cell">
        <title>Asexual propagation of a virulent clone complex in a human and feline outbreak of sporotrichosis.</title>
        <authorList>
            <person name="Teixeira Mde M."/>
            <person name="Rodrigues A.M."/>
            <person name="Tsui C.K."/>
            <person name="de Almeida L.G."/>
            <person name="Van Diepeningen A.D."/>
            <person name="van den Ende B.G."/>
            <person name="Fernandes G.F."/>
            <person name="Kano R."/>
            <person name="Hamelin R.C."/>
            <person name="Lopes-Bezerra L.M."/>
            <person name="Vasconcelos A.T."/>
            <person name="de Hoog S."/>
            <person name="de Camargo Z.P."/>
            <person name="Felipe M.S."/>
        </authorList>
    </citation>
    <scope>NUCLEOTIDE SEQUENCE [LARGE SCALE GENOMIC DNA]</scope>
    <source>
        <strain evidence="10 11">1099-18</strain>
    </source>
</reference>
<feature type="transmembrane region" description="Helical" evidence="8">
    <location>
        <begin position="474"/>
        <end position="495"/>
    </location>
</feature>
<accession>A0A0F2MKV5</accession>
<dbReference type="OrthoDB" id="5377623at2759"/>
<feature type="compositionally biased region" description="Basic and acidic residues" evidence="7">
    <location>
        <begin position="743"/>
        <end position="762"/>
    </location>
</feature>
<feature type="region of interest" description="Disordered" evidence="7">
    <location>
        <begin position="941"/>
        <end position="1012"/>
    </location>
</feature>
<comment type="similarity">
    <text evidence="2">Belongs to the transient receptor potential (TRP) ion channel family.</text>
</comment>
<dbReference type="GO" id="GO:0016020">
    <property type="term" value="C:membrane"/>
    <property type="evidence" value="ECO:0007669"/>
    <property type="project" value="UniProtKB-SubCell"/>
</dbReference>
<feature type="transmembrane region" description="Helical" evidence="8">
    <location>
        <begin position="616"/>
        <end position="633"/>
    </location>
</feature>
<dbReference type="GO" id="GO:0051213">
    <property type="term" value="F:dioxygenase activity"/>
    <property type="evidence" value="ECO:0007669"/>
    <property type="project" value="UniProtKB-KW"/>
</dbReference>
<dbReference type="InterPro" id="IPR032800">
    <property type="entry name" value="TRP_N"/>
</dbReference>
<gene>
    <name evidence="10" type="ORF">SPSK_05875</name>
</gene>
<organism evidence="10 11">
    <name type="scientific">Sporothrix schenckii 1099-18</name>
    <dbReference type="NCBI Taxonomy" id="1397361"/>
    <lineage>
        <taxon>Eukaryota</taxon>
        <taxon>Fungi</taxon>
        <taxon>Dikarya</taxon>
        <taxon>Ascomycota</taxon>
        <taxon>Pezizomycotina</taxon>
        <taxon>Sordariomycetes</taxon>
        <taxon>Sordariomycetidae</taxon>
        <taxon>Ophiostomatales</taxon>
        <taxon>Ophiostomataceae</taxon>
        <taxon>Sporothrix</taxon>
    </lineage>
</organism>
<feature type="transmembrane region" description="Helical" evidence="8">
    <location>
        <begin position="242"/>
        <end position="265"/>
    </location>
</feature>
<dbReference type="VEuPathDB" id="FungiDB:SPSK_05875"/>
<feature type="transmembrane region" description="Helical" evidence="8">
    <location>
        <begin position="444"/>
        <end position="462"/>
    </location>
</feature>
<feature type="compositionally biased region" description="Polar residues" evidence="7">
    <location>
        <begin position="954"/>
        <end position="972"/>
    </location>
</feature>
<feature type="transmembrane region" description="Helical" evidence="8">
    <location>
        <begin position="206"/>
        <end position="230"/>
    </location>
</feature>
<keyword evidence="3 8" id="KW-0812">Transmembrane</keyword>
<evidence type="ECO:0000256" key="8">
    <source>
        <dbReference type="SAM" id="Phobius"/>
    </source>
</evidence>
<dbReference type="InterPro" id="IPR010308">
    <property type="entry name" value="TRP_C"/>
</dbReference>
<dbReference type="GO" id="GO:0009272">
    <property type="term" value="P:fungal-type cell wall biogenesis"/>
    <property type="evidence" value="ECO:0007669"/>
    <property type="project" value="TreeGrafter"/>
</dbReference>
<dbReference type="Pfam" id="PF14558">
    <property type="entry name" value="TRP_N"/>
    <property type="match status" value="1"/>
</dbReference>
<feature type="domain" description="ML-like" evidence="9">
    <location>
        <begin position="67"/>
        <end position="202"/>
    </location>
</feature>
<dbReference type="GeneID" id="27667861"/>
<keyword evidence="4" id="KW-0732">Signal</keyword>
<feature type="compositionally biased region" description="Polar residues" evidence="7">
    <location>
        <begin position="984"/>
        <end position="1003"/>
    </location>
</feature>
<dbReference type="GO" id="GO:0055085">
    <property type="term" value="P:transmembrane transport"/>
    <property type="evidence" value="ECO:0007669"/>
    <property type="project" value="TreeGrafter"/>
</dbReference>
<evidence type="ECO:0000256" key="1">
    <source>
        <dbReference type="ARBA" id="ARBA00004141"/>
    </source>
</evidence>
<sequence length="1012" mass="109551">MTFSPVRPRLRRAIFKRLLPDVSILFLSIFLLGAPVLGAANVNREIAYVYGTDSHGVTRQLAADRTPALYTSDFGDCLAGKSLFNISAFDAAYYADNMTVVFHLDGTSNVHNESTMLVITMEAYGETRYTQIFDPCQSGMGGLPLTIYGAFALVPMQTASIPDIALQIPDFDGSVNLQIFANSTQSEIGCFQAAMTNGNSIGIPQILAPTIAFFVAIAMICSFVTAAYGISVPLMRAHYAHSLSVVLFFETLQTFFLTGALSLHWPSVLVAWWSNFAWSAGIIRIQPLVTQIVRFTAAAGNASQLTGDSPMFVKGGTAQLAAKIYSSDSSNNGPVLEEVVSLVKRKVYNSSDPYDYTWGGDPVLPGVPLPGTWQSLSGTLSNLNIPCASAFTLCLFWTAIAAVAFPLGLIGIKGLFDLFSRLGWLREDCMAYFRTHSLQYARQGVFRVLLIALPPLLTLAVFQFTTHSSPGSTALAAIVLAILVAGAAYMCTDAVRRRNRYRPRQDSFSATQSSSPKSPSFTKRRTNRGKRRISYLEDDEDFEPRQRPGVHQDEKYIKRYGWLSARYKASCYWFFAVHLGTQFARACILGGGADNVSVADATNSTLTGIAAPTAQLVVLLLFEIAVLATYAYWRPIESSRNLALGIWVLGVGRILVAALCIGLLPQVGISRIGATVIGFAIVVVQVLMLSAVLVLVAISAVSTWLSLTRNQDNFYSEMFFSVRKRYLETLLASATGAPAPLTRRQERKQAKARQRADREAERLAASLPPPAPSFSVYDVRRAPKIEDVHYAESDESEVEEFGVHDVVFRRTMAMGLSGPSGSGSGRSSRGGSSDTTRPATEIDEATDEDTLGALGELGTQSMTARKRRETGSAASLVGAQIYDPARILARLNRSRTSSAASLQSVPSAHDSIRRVSEMTAVSGPLPGPPQIGVLAGRRSASPFGGGRASPYDMRSSSATPVSRGDVSTTPTSLAGPIARRMTPTKETLQRYSTERQPLQSLRSTPVPHPVPE</sequence>
<evidence type="ECO:0000256" key="4">
    <source>
        <dbReference type="ARBA" id="ARBA00022729"/>
    </source>
</evidence>
<evidence type="ECO:0000256" key="7">
    <source>
        <dbReference type="SAM" id="MobiDB-lite"/>
    </source>
</evidence>
<comment type="caution">
    <text evidence="10">The sequence shown here is derived from an EMBL/GenBank/DDBJ whole genome shotgun (WGS) entry which is preliminary data.</text>
</comment>
<dbReference type="Pfam" id="PF06011">
    <property type="entry name" value="TRP"/>
    <property type="match status" value="1"/>
</dbReference>
<feature type="transmembrane region" description="Helical" evidence="8">
    <location>
        <begin position="390"/>
        <end position="412"/>
    </location>
</feature>
<evidence type="ECO:0000256" key="6">
    <source>
        <dbReference type="ARBA" id="ARBA00023136"/>
    </source>
</evidence>
<dbReference type="PANTHER" id="PTHR31145:SF7">
    <property type="entry name" value="TRP-LIKE ION CHANNEL"/>
    <property type="match status" value="1"/>
</dbReference>
<keyword evidence="5 8" id="KW-1133">Transmembrane helix</keyword>
<keyword evidence="6 8" id="KW-0472">Membrane</keyword>
<reference evidence="10 11" key="1">
    <citation type="journal article" date="2014" name="BMC Genomics">
        <title>Comparative genomics of the major fungal agents of human and animal Sporotrichosis: Sporothrix schenckii and Sporothrix brasiliensis.</title>
        <authorList>
            <person name="Teixeira M.M."/>
            <person name="de Almeida L.G."/>
            <person name="Kubitschek-Barreira P."/>
            <person name="Alves F.L."/>
            <person name="Kioshima E.S."/>
            <person name="Abadio A.K."/>
            <person name="Fernandes L."/>
            <person name="Derengowski L.S."/>
            <person name="Ferreira K.S."/>
            <person name="Souza R.C."/>
            <person name="Ruiz J.C."/>
            <person name="de Andrade N.C."/>
            <person name="Paes H.C."/>
            <person name="Nicola A.M."/>
            <person name="Albuquerque P."/>
            <person name="Gerber A.L."/>
            <person name="Martins V.P."/>
            <person name="Peconick L.D."/>
            <person name="Neto A.V."/>
            <person name="Chaucanez C.B."/>
            <person name="Silva P.A."/>
            <person name="Cunha O.L."/>
            <person name="de Oliveira F.F."/>
            <person name="dos Santos T.C."/>
            <person name="Barros A.L."/>
            <person name="Soares M.A."/>
            <person name="de Oliveira L.M."/>
            <person name="Marini M.M."/>
            <person name="Villalobos-Duno H."/>
            <person name="Cunha M.M."/>
            <person name="de Hoog S."/>
            <person name="da Silveira J.F."/>
            <person name="Henrissat B."/>
            <person name="Nino-Vega G.A."/>
            <person name="Cisalpino P.S."/>
            <person name="Mora-Montes H.M."/>
            <person name="Almeida S.R."/>
            <person name="Stajich J.E."/>
            <person name="Lopes-Bezerra L.M."/>
            <person name="Vasconcelos A.T."/>
            <person name="Felipe M.S."/>
        </authorList>
    </citation>
    <scope>NUCLEOTIDE SEQUENCE [LARGE SCALE GENOMIC DNA]</scope>
    <source>
        <strain evidence="10 11">1099-18</strain>
    </source>
</reference>
<evidence type="ECO:0000256" key="2">
    <source>
        <dbReference type="ARBA" id="ARBA00010642"/>
    </source>
</evidence>
<evidence type="ECO:0000313" key="11">
    <source>
        <dbReference type="Proteomes" id="UP000033710"/>
    </source>
</evidence>
<proteinExistence type="inferred from homology"/>
<keyword evidence="10" id="KW-0560">Oxidoreductase</keyword>
<evidence type="ECO:0000256" key="3">
    <source>
        <dbReference type="ARBA" id="ARBA00022692"/>
    </source>
</evidence>
<feature type="region of interest" description="Disordered" evidence="7">
    <location>
        <begin position="502"/>
        <end position="529"/>
    </location>
</feature>